<dbReference type="InterPro" id="IPR024442">
    <property type="entry name" value="Transposase_Zn_ribbon"/>
</dbReference>
<dbReference type="InterPro" id="IPR051354">
    <property type="entry name" value="Transposase_27_IS1"/>
</dbReference>
<gene>
    <name evidence="5" type="ORF">AMS69_12080</name>
    <name evidence="4" type="ORF">AMS69_13740</name>
    <name evidence="3" type="ORF">AMS69_18785</name>
</gene>
<dbReference type="EMBL" id="LIUF01000011">
    <property type="protein sequence ID" value="KOX91446.1"/>
    <property type="molecule type" value="Genomic_DNA"/>
</dbReference>
<evidence type="ECO:0000313" key="3">
    <source>
        <dbReference type="EMBL" id="KOX91446.1"/>
    </source>
</evidence>
<comment type="caution">
    <text evidence="3">The sequence shown here is derived from an EMBL/GenBank/DDBJ whole genome shotgun (WGS) entry which is preliminary data.</text>
</comment>
<sequence length="294" mass="33988">MFPFELLSSEESAANLLEQVRWREGLCCPRCRSESVIKHGSYREYQRYLCKDCDRTFNDKTGTIFAHAKIGLDKLLFAFYSFLRFNTSIRQLDAEIDVSYRSLRRRVEQFARTLDAPAINLVGPVEIDEFYVSAGKKGRERDQESRSRALSKRGRGTYEGDKPPVFTLVDRGSGQRYVVPAKSTDEATVRLLLDNHEKESLTVYTDGFRAYDPLDDDESFHRESVIHGDGEYVDEDAHVNTCESHASLARRWLSPHRGVSKDKLTAYLRPFQLRRRVLRKPGREALKQIIREVL</sequence>
<evidence type="ECO:0000313" key="4">
    <source>
        <dbReference type="EMBL" id="KOX92673.1"/>
    </source>
</evidence>
<dbReference type="PATRIC" id="fig|1705562.3.peg.3342"/>
<dbReference type="RefSeq" id="WP_053968371.1">
    <property type="nucleotide sequence ID" value="NZ_LIUF01000003.1"/>
</dbReference>
<dbReference type="Pfam" id="PF12762">
    <property type="entry name" value="DDE_Tnp_IS1595"/>
    <property type="match status" value="1"/>
</dbReference>
<dbReference type="Pfam" id="PF12760">
    <property type="entry name" value="Zn_ribbon_IS1595"/>
    <property type="match status" value="1"/>
</dbReference>
<reference evidence="3 6" key="1">
    <citation type="submission" date="2015-08" db="EMBL/GenBank/DDBJ databases">
        <title>Genomes of Isolates from Cabo Rojo, PR.</title>
        <authorList>
            <person name="Sanchez-Nieves R.L."/>
            <person name="Montalvo-Rodriguez R."/>
        </authorList>
    </citation>
    <scope>NUCLEOTIDE SEQUENCE [LARGE SCALE GENOMIC DNA]</scope>
    <source>
        <strain evidence="3 6">SL3</strain>
    </source>
</reference>
<dbReference type="Proteomes" id="UP000037729">
    <property type="component" value="Unassembled WGS sequence"/>
</dbReference>
<dbReference type="NCBIfam" id="NF033547">
    <property type="entry name" value="transpos_IS1595"/>
    <property type="match status" value="1"/>
</dbReference>
<dbReference type="EMBL" id="LIUF01000004">
    <property type="protein sequence ID" value="KOX92673.1"/>
    <property type="molecule type" value="Genomic_DNA"/>
</dbReference>
<dbReference type="PANTHER" id="PTHR33293">
    <property type="entry name" value="INSERTION ELEMENT IS1 1 PROTEIN INSB-RELATED"/>
    <property type="match status" value="1"/>
</dbReference>
<organism evidence="3 6">
    <name type="scientific">Haloarcula rubripromontorii</name>
    <dbReference type="NCBI Taxonomy" id="1705562"/>
    <lineage>
        <taxon>Archaea</taxon>
        <taxon>Methanobacteriati</taxon>
        <taxon>Methanobacteriota</taxon>
        <taxon>Stenosarchaea group</taxon>
        <taxon>Halobacteria</taxon>
        <taxon>Halobacteriales</taxon>
        <taxon>Haloarculaceae</taxon>
        <taxon>Haloarcula</taxon>
    </lineage>
</organism>
<dbReference type="STRING" id="1705562.AMS69_12080"/>
<dbReference type="InterPro" id="IPR024445">
    <property type="entry name" value="Tnp_ISXO2-like"/>
</dbReference>
<evidence type="ECO:0000259" key="2">
    <source>
        <dbReference type="SMART" id="SM01126"/>
    </source>
</evidence>
<feature type="compositionally biased region" description="Basic and acidic residues" evidence="1">
    <location>
        <begin position="138"/>
        <end position="147"/>
    </location>
</feature>
<accession>A0A0N0BMW3</accession>
<feature type="domain" description="ISXO2-like transposase" evidence="2">
    <location>
        <begin position="120"/>
        <end position="276"/>
    </location>
</feature>
<dbReference type="AlphaFoldDB" id="A0A0N0BMW3"/>
<evidence type="ECO:0000313" key="5">
    <source>
        <dbReference type="EMBL" id="KOX93171.1"/>
    </source>
</evidence>
<feature type="region of interest" description="Disordered" evidence="1">
    <location>
        <begin position="138"/>
        <end position="159"/>
    </location>
</feature>
<dbReference type="EMBL" id="LIUF01000003">
    <property type="protein sequence ID" value="KOX93171.1"/>
    <property type="molecule type" value="Genomic_DNA"/>
</dbReference>
<evidence type="ECO:0000313" key="6">
    <source>
        <dbReference type="Proteomes" id="UP000037729"/>
    </source>
</evidence>
<keyword evidence="6" id="KW-1185">Reference proteome</keyword>
<name>A0A0N0BMW3_9EURY</name>
<protein>
    <recommendedName>
        <fullName evidence="2">ISXO2-like transposase domain-containing protein</fullName>
    </recommendedName>
</protein>
<dbReference type="OrthoDB" id="86086at2157"/>
<dbReference type="SMART" id="SM01126">
    <property type="entry name" value="DDE_Tnp_IS1595"/>
    <property type="match status" value="1"/>
</dbReference>
<evidence type="ECO:0000256" key="1">
    <source>
        <dbReference type="SAM" id="MobiDB-lite"/>
    </source>
</evidence>
<proteinExistence type="predicted"/>
<dbReference type="PANTHER" id="PTHR33293:SF1">
    <property type="entry name" value="INSERTION ELEMENT IS1 1 PROTEIN INSB-RELATED"/>
    <property type="match status" value="1"/>
</dbReference>